<dbReference type="PANTHER" id="PTHR22093">
    <property type="entry name" value="LEUKOCYTE RECEPTOR CLUSTER LRC MEMBER 1"/>
    <property type="match status" value="1"/>
</dbReference>
<gene>
    <name evidence="3" type="ORF">FHL15_004537</name>
</gene>
<dbReference type="OrthoDB" id="2159131at2759"/>
<feature type="domain" description="CBF1-interacting co-repressor CIR N-terminal" evidence="2">
    <location>
        <begin position="10"/>
        <end position="46"/>
    </location>
</feature>
<feature type="compositionally biased region" description="Polar residues" evidence="1">
    <location>
        <begin position="117"/>
        <end position="133"/>
    </location>
</feature>
<protein>
    <recommendedName>
        <fullName evidence="2">CBF1-interacting co-repressor CIR N-terminal domain-containing protein</fullName>
    </recommendedName>
</protein>
<dbReference type="SMART" id="SM01083">
    <property type="entry name" value="Cir_N"/>
    <property type="match status" value="1"/>
</dbReference>
<dbReference type="AlphaFoldDB" id="A0A553I303"/>
<evidence type="ECO:0000313" key="4">
    <source>
        <dbReference type="Proteomes" id="UP000319160"/>
    </source>
</evidence>
<feature type="compositionally biased region" description="Basic and acidic residues" evidence="1">
    <location>
        <begin position="323"/>
        <end position="332"/>
    </location>
</feature>
<feature type="compositionally biased region" description="Basic and acidic residues" evidence="1">
    <location>
        <begin position="106"/>
        <end position="116"/>
    </location>
</feature>
<dbReference type="Proteomes" id="UP000319160">
    <property type="component" value="Unassembled WGS sequence"/>
</dbReference>
<feature type="compositionally biased region" description="Basic and acidic residues" evidence="1">
    <location>
        <begin position="356"/>
        <end position="378"/>
    </location>
</feature>
<dbReference type="InterPro" id="IPR019339">
    <property type="entry name" value="CIR_N_dom"/>
</dbReference>
<accession>A0A553I303</accession>
<dbReference type="PANTHER" id="PTHR22093:SF0">
    <property type="entry name" value="LEUKOCYTE RECEPTOR CLUSTER MEMBER 1"/>
    <property type="match status" value="1"/>
</dbReference>
<feature type="compositionally biased region" description="Basic and acidic residues" evidence="1">
    <location>
        <begin position="149"/>
        <end position="177"/>
    </location>
</feature>
<organism evidence="3 4">
    <name type="scientific">Xylaria flabelliformis</name>
    <dbReference type="NCBI Taxonomy" id="2512241"/>
    <lineage>
        <taxon>Eukaryota</taxon>
        <taxon>Fungi</taxon>
        <taxon>Dikarya</taxon>
        <taxon>Ascomycota</taxon>
        <taxon>Pezizomycotina</taxon>
        <taxon>Sordariomycetes</taxon>
        <taxon>Xylariomycetidae</taxon>
        <taxon>Xylariales</taxon>
        <taxon>Xylariaceae</taxon>
        <taxon>Xylaria</taxon>
    </lineage>
</organism>
<feature type="region of interest" description="Disordered" evidence="1">
    <location>
        <begin position="46"/>
        <end position="177"/>
    </location>
</feature>
<feature type="compositionally biased region" description="Pro residues" evidence="1">
    <location>
        <begin position="58"/>
        <end position="67"/>
    </location>
</feature>
<keyword evidence="4" id="KW-1185">Reference proteome</keyword>
<sequence length="392" mass="45373">MPLHLLGKKSWNVYNPANIARVKRDEAESEARAEAEKKRLQDLEAERRLAILRGEVPPALPTPPSPPQTNSSSTHRKRGHDDGPTGQFRGGERRKRKRLGEDDTDFEMRVARERTDAASTSAVVRLHSTNKTSDAPLVDSRGHISLFPEDEKEREAPKNQKNEEVEREAAKKRRDFEDQYTMRFANAAGRDGVGVTGSGPWYASDGARDPRDLAEAQDTPGKDAWGNDDPKRKARDAARVVANDPLAMMKRGAAKVRDVERERSALNEEKARELKKLRKEEKRREKRSKRHHDVDELEGFSLDTQPAQGEEGNRKRGQREHRSRSFDRDGRDKHRHRHKSDHGDDRERRHHHHNVHGHESRSRRDNSREDREDRERHSSRQNRRRSARTDHY</sequence>
<comment type="caution">
    <text evidence="3">The sequence shown here is derived from an EMBL/GenBank/DDBJ whole genome shotgun (WGS) entry which is preliminary data.</text>
</comment>
<feature type="compositionally biased region" description="Basic and acidic residues" evidence="1">
    <location>
        <begin position="228"/>
        <end position="238"/>
    </location>
</feature>
<dbReference type="InterPro" id="IPR039875">
    <property type="entry name" value="LENG1-like"/>
</dbReference>
<evidence type="ECO:0000256" key="1">
    <source>
        <dbReference type="SAM" id="MobiDB-lite"/>
    </source>
</evidence>
<name>A0A553I303_9PEZI</name>
<feature type="compositionally biased region" description="Basic and acidic residues" evidence="1">
    <location>
        <begin position="255"/>
        <end position="283"/>
    </location>
</feature>
<feature type="region of interest" description="Disordered" evidence="1">
    <location>
        <begin position="189"/>
        <end position="392"/>
    </location>
</feature>
<evidence type="ECO:0000259" key="2">
    <source>
        <dbReference type="SMART" id="SM01083"/>
    </source>
</evidence>
<reference evidence="4" key="1">
    <citation type="submission" date="2019-06" db="EMBL/GenBank/DDBJ databases">
        <title>Draft genome sequence of the griseofulvin-producing fungus Xylaria cubensis strain G536.</title>
        <authorList>
            <person name="Mead M.E."/>
            <person name="Raja H.A."/>
            <person name="Steenwyk J.L."/>
            <person name="Knowles S.L."/>
            <person name="Oberlies N.H."/>
            <person name="Rokas A."/>
        </authorList>
    </citation>
    <scope>NUCLEOTIDE SEQUENCE [LARGE SCALE GENOMIC DNA]</scope>
    <source>
        <strain evidence="4">G536</strain>
    </source>
</reference>
<dbReference type="STRING" id="2512241.A0A553I303"/>
<proteinExistence type="predicted"/>
<dbReference type="EMBL" id="VFLP01000021">
    <property type="protein sequence ID" value="TRX94585.1"/>
    <property type="molecule type" value="Genomic_DNA"/>
</dbReference>
<evidence type="ECO:0000313" key="3">
    <source>
        <dbReference type="EMBL" id="TRX94585.1"/>
    </source>
</evidence>